<dbReference type="InterPro" id="IPR055151">
    <property type="entry name" value="GH113"/>
</dbReference>
<sequence>MSGTFARREQRHDRAHGRTQRSWSHRLLNLLQSLLLWGLTLALLLLSSACEPFGRTGPGPALEQTGSAPKRASVSPTPTPTPIPRPVEQYGFQKGIVYPGWSRSAYGLSDRRWQESLQEIRRSTAAEWLEMPVLFSQSTPDAVDIGVDQAAPSVASFVAGVRKAHEVGFKVFLAPLLTVRQPGGWAALVMPAPESQQRWFDHYWQALRPYVEAAEANGVEQIALATEMEWLQSNAPSTLWRQLIERVRSIYTGNLTYDINWSTMDQPPAWLRDPRLTFIGVSEYISLSDAPVRLDAQTMIELWREQIKTRLDQLAEQLNRRIVITEIGYRNSADALYQVWSPTSTAPADPQEQADAYNAALTNVMTDEHIAGIFFWGWDGVARFSIRGQKASEVLHRWYSGSHTGPAGS</sequence>
<keyword evidence="3" id="KW-1185">Reference proteome</keyword>
<organism evidence="2 3">
    <name type="scientific">Thermogemmatispora aurantia</name>
    <dbReference type="NCBI Taxonomy" id="2045279"/>
    <lineage>
        <taxon>Bacteria</taxon>
        <taxon>Bacillati</taxon>
        <taxon>Chloroflexota</taxon>
        <taxon>Ktedonobacteria</taxon>
        <taxon>Thermogemmatisporales</taxon>
        <taxon>Thermogemmatisporaceae</taxon>
        <taxon>Thermogemmatispora</taxon>
    </lineage>
</organism>
<dbReference type="EMBL" id="BKZV01000001">
    <property type="protein sequence ID" value="GER81537.1"/>
    <property type="molecule type" value="Genomic_DNA"/>
</dbReference>
<dbReference type="Gene3D" id="3.20.20.80">
    <property type="entry name" value="Glycosidases"/>
    <property type="match status" value="1"/>
</dbReference>
<evidence type="ECO:0000313" key="3">
    <source>
        <dbReference type="Proteomes" id="UP000334820"/>
    </source>
</evidence>
<comment type="caution">
    <text evidence="2">The sequence shown here is derived from an EMBL/GenBank/DDBJ whole genome shotgun (WGS) entry which is preliminary data.</text>
</comment>
<feature type="region of interest" description="Disordered" evidence="1">
    <location>
        <begin position="56"/>
        <end position="86"/>
    </location>
</feature>
<dbReference type="SUPFAM" id="SSF51445">
    <property type="entry name" value="(Trans)glycosidases"/>
    <property type="match status" value="1"/>
</dbReference>
<evidence type="ECO:0000313" key="2">
    <source>
        <dbReference type="EMBL" id="GER81537.1"/>
    </source>
</evidence>
<proteinExistence type="predicted"/>
<dbReference type="Pfam" id="PF22612">
    <property type="entry name" value="GH113"/>
    <property type="match status" value="1"/>
</dbReference>
<gene>
    <name evidence="2" type="ORF">KTAU_01750</name>
</gene>
<dbReference type="CDD" id="cd19608">
    <property type="entry name" value="GH113_mannanase-like"/>
    <property type="match status" value="1"/>
</dbReference>
<dbReference type="Proteomes" id="UP000334820">
    <property type="component" value="Unassembled WGS sequence"/>
</dbReference>
<reference evidence="2 3" key="1">
    <citation type="journal article" date="2019" name="Int. J. Syst. Evol. Microbiol.">
        <title>Thermogemmatispora aurantia sp. nov. and Thermogemmatispora argillosa sp. nov., within the class Ktedonobacteria, and emended description of the genus Thermogemmatispora.</title>
        <authorList>
            <person name="Zheng Y."/>
            <person name="Wang C.M."/>
            <person name="Sakai Y."/>
            <person name="Abe K."/>
            <person name="Yokota A."/>
            <person name="Yabe S."/>
        </authorList>
    </citation>
    <scope>NUCLEOTIDE SEQUENCE [LARGE SCALE GENOMIC DNA]</scope>
    <source>
        <strain evidence="2 3">A1-2</strain>
    </source>
</reference>
<protein>
    <recommendedName>
        <fullName evidence="4">Glycoside hydrolase family 5 domain-containing protein</fullName>
    </recommendedName>
</protein>
<dbReference type="RefSeq" id="WP_151726600.1">
    <property type="nucleotide sequence ID" value="NZ_BKZV01000001.1"/>
</dbReference>
<evidence type="ECO:0008006" key="4">
    <source>
        <dbReference type="Google" id="ProtNLM"/>
    </source>
</evidence>
<name>A0A5J4K490_9CHLR</name>
<evidence type="ECO:0000256" key="1">
    <source>
        <dbReference type="SAM" id="MobiDB-lite"/>
    </source>
</evidence>
<accession>A0A5J4K490</accession>
<dbReference type="InterPro" id="IPR017853">
    <property type="entry name" value="GH"/>
</dbReference>
<dbReference type="AlphaFoldDB" id="A0A5J4K490"/>